<evidence type="ECO:0000313" key="2">
    <source>
        <dbReference type="EMBL" id="CDW27189.1"/>
    </source>
</evidence>
<sequence>MSGIISIYKGVEGIFFWPKKYLDILYTMLRKTWSVSNCAKWKIELRRVEIQGTFNTCSESWKYDTSVSLKALRSPVNDGNDRALNDRSIIVILKERDDHSVDPSPSYNAVQTTENDVELSIKGFIKLLDCLVMRNDLSSFDPFVDEFCSGLRLEFPYVRRTKQKLTIQVGNVNRVHVNHINGLEAHEGYIFKKLTSQSTGSNHEKSAGTLEEFQDLR</sequence>
<proteinExistence type="predicted"/>
<accession>A0A0K2TMP4</accession>
<evidence type="ECO:0000256" key="1">
    <source>
        <dbReference type="SAM" id="MobiDB-lite"/>
    </source>
</evidence>
<dbReference type="AlphaFoldDB" id="A0A0K2TMP4"/>
<organism evidence="2">
    <name type="scientific">Lepeophtheirus salmonis</name>
    <name type="common">Salmon louse</name>
    <name type="synonym">Caligus salmonis</name>
    <dbReference type="NCBI Taxonomy" id="72036"/>
    <lineage>
        <taxon>Eukaryota</taxon>
        <taxon>Metazoa</taxon>
        <taxon>Ecdysozoa</taxon>
        <taxon>Arthropoda</taxon>
        <taxon>Crustacea</taxon>
        <taxon>Multicrustacea</taxon>
        <taxon>Hexanauplia</taxon>
        <taxon>Copepoda</taxon>
        <taxon>Siphonostomatoida</taxon>
        <taxon>Caligidae</taxon>
        <taxon>Lepeophtheirus</taxon>
    </lineage>
</organism>
<name>A0A0K2TMP4_LEPSM</name>
<dbReference type="EMBL" id="HACA01009828">
    <property type="protein sequence ID" value="CDW27189.1"/>
    <property type="molecule type" value="Transcribed_RNA"/>
</dbReference>
<feature type="region of interest" description="Disordered" evidence="1">
    <location>
        <begin position="198"/>
        <end position="217"/>
    </location>
</feature>
<reference evidence="2" key="1">
    <citation type="submission" date="2014-05" db="EMBL/GenBank/DDBJ databases">
        <authorList>
            <person name="Chronopoulou M."/>
        </authorList>
    </citation>
    <scope>NUCLEOTIDE SEQUENCE</scope>
    <source>
        <tissue evidence="2">Whole organism</tissue>
    </source>
</reference>
<protein>
    <submittedName>
        <fullName evidence="2">Uncharacterized protein</fullName>
    </submittedName>
</protein>